<feature type="domain" description="E3 UFM1-protein ligase-like C-terminal" evidence="3">
    <location>
        <begin position="614"/>
        <end position="709"/>
    </location>
</feature>
<dbReference type="Pfam" id="PF25870">
    <property type="entry name" value="WHD_UFL1_5th"/>
    <property type="match status" value="1"/>
</dbReference>
<proteinExistence type="predicted"/>
<dbReference type="Proteomes" id="UP000001064">
    <property type="component" value="Unassembled WGS sequence"/>
</dbReference>
<dbReference type="GO" id="GO:0005789">
    <property type="term" value="C:endoplasmic reticulum membrane"/>
    <property type="evidence" value="ECO:0000318"/>
    <property type="project" value="GO_Central"/>
</dbReference>
<dbReference type="eggNOG" id="KOG2235">
    <property type="taxonomic scope" value="Eukaryota"/>
</dbReference>
<dbReference type="PANTHER" id="PTHR31057">
    <property type="entry name" value="E3 UFM1-PROTEIN LIGASE 1"/>
    <property type="match status" value="1"/>
</dbReference>
<keyword evidence="5" id="KW-1185">Reference proteome</keyword>
<evidence type="ECO:0000259" key="2">
    <source>
        <dbReference type="Pfam" id="PF09743"/>
    </source>
</evidence>
<feature type="compositionally biased region" description="Basic and acidic residues" evidence="1">
    <location>
        <begin position="437"/>
        <end position="448"/>
    </location>
</feature>
<dbReference type="GO" id="GO:0061666">
    <property type="term" value="F:UFM1 ligase activity"/>
    <property type="evidence" value="ECO:0007669"/>
    <property type="project" value="InterPro"/>
</dbReference>
<dbReference type="KEGG" id="dpp:DICPUDRAFT_98651"/>
<organism evidence="4 5">
    <name type="scientific">Dictyostelium purpureum</name>
    <name type="common">Slime mold</name>
    <dbReference type="NCBI Taxonomy" id="5786"/>
    <lineage>
        <taxon>Eukaryota</taxon>
        <taxon>Amoebozoa</taxon>
        <taxon>Evosea</taxon>
        <taxon>Eumycetozoa</taxon>
        <taxon>Dictyostelia</taxon>
        <taxon>Dictyosteliales</taxon>
        <taxon>Dictyosteliaceae</taxon>
        <taxon>Dictyostelium</taxon>
    </lineage>
</organism>
<dbReference type="GeneID" id="10504670"/>
<dbReference type="AlphaFoldDB" id="F0ZSC5"/>
<dbReference type="GO" id="GO:0071568">
    <property type="term" value="F:UFM1 transferase activity"/>
    <property type="evidence" value="ECO:0000318"/>
    <property type="project" value="GO_Central"/>
</dbReference>
<dbReference type="InterPro" id="IPR056579">
    <property type="entry name" value="Ufl1_N"/>
</dbReference>
<dbReference type="GO" id="GO:0034976">
    <property type="term" value="P:response to endoplasmic reticulum stress"/>
    <property type="evidence" value="ECO:0000318"/>
    <property type="project" value="GO_Central"/>
</dbReference>
<dbReference type="GO" id="GO:0071569">
    <property type="term" value="P:protein ufmylation"/>
    <property type="evidence" value="ECO:0007669"/>
    <property type="project" value="InterPro"/>
</dbReference>
<evidence type="ECO:0008006" key="6">
    <source>
        <dbReference type="Google" id="ProtNLM"/>
    </source>
</evidence>
<dbReference type="OMA" id="CILHASG"/>
<dbReference type="InterPro" id="IPR018611">
    <property type="entry name" value="Ufl1"/>
</dbReference>
<dbReference type="VEuPathDB" id="AmoebaDB:DICPUDRAFT_98651"/>
<dbReference type="InParanoid" id="F0ZSC5"/>
<evidence type="ECO:0000313" key="5">
    <source>
        <dbReference type="Proteomes" id="UP000001064"/>
    </source>
</evidence>
<gene>
    <name evidence="4" type="ORF">DICPUDRAFT_98651</name>
</gene>
<protein>
    <recommendedName>
        <fullName evidence="6">E3 UFM1-protein ligase 1 homolog</fullName>
    </recommendedName>
</protein>
<feature type="region of interest" description="Disordered" evidence="1">
    <location>
        <begin position="392"/>
        <end position="451"/>
    </location>
</feature>
<dbReference type="OrthoDB" id="10258297at2759"/>
<dbReference type="Pfam" id="PF25041">
    <property type="entry name" value="UFL1_C"/>
    <property type="match status" value="1"/>
</dbReference>
<dbReference type="FunCoup" id="F0ZSC5">
    <property type="interactions" value="278"/>
</dbReference>
<evidence type="ECO:0000256" key="1">
    <source>
        <dbReference type="SAM" id="MobiDB-lite"/>
    </source>
</evidence>
<evidence type="ECO:0000259" key="3">
    <source>
        <dbReference type="Pfam" id="PF25041"/>
    </source>
</evidence>
<dbReference type="InterPro" id="IPR056761">
    <property type="entry name" value="Ufl1-like_C"/>
</dbReference>
<dbReference type="PANTHER" id="PTHR31057:SF0">
    <property type="entry name" value="E3 UFM1-PROTEIN LIGASE 1"/>
    <property type="match status" value="1"/>
</dbReference>
<evidence type="ECO:0000313" key="4">
    <source>
        <dbReference type="EMBL" id="EGC33165.1"/>
    </source>
</evidence>
<reference evidence="5" key="1">
    <citation type="journal article" date="2011" name="Genome Biol.">
        <title>Comparative genomics of the social amoebae Dictyostelium discoideum and Dictyostelium purpureum.</title>
        <authorList>
            <consortium name="US DOE Joint Genome Institute (JGI-PGF)"/>
            <person name="Sucgang R."/>
            <person name="Kuo A."/>
            <person name="Tian X."/>
            <person name="Salerno W."/>
            <person name="Parikh A."/>
            <person name="Feasley C.L."/>
            <person name="Dalin E."/>
            <person name="Tu H."/>
            <person name="Huang E."/>
            <person name="Barry K."/>
            <person name="Lindquist E."/>
            <person name="Shapiro H."/>
            <person name="Bruce D."/>
            <person name="Schmutz J."/>
            <person name="Salamov A."/>
            <person name="Fey P."/>
            <person name="Gaudet P."/>
            <person name="Anjard C."/>
            <person name="Babu M.M."/>
            <person name="Basu S."/>
            <person name="Bushmanova Y."/>
            <person name="van der Wel H."/>
            <person name="Katoh-Kurasawa M."/>
            <person name="Dinh C."/>
            <person name="Coutinho P.M."/>
            <person name="Saito T."/>
            <person name="Elias M."/>
            <person name="Schaap P."/>
            <person name="Kay R.R."/>
            <person name="Henrissat B."/>
            <person name="Eichinger L."/>
            <person name="Rivero F."/>
            <person name="Putnam N.H."/>
            <person name="West C.M."/>
            <person name="Loomis W.F."/>
            <person name="Chisholm R.L."/>
            <person name="Shaulsky G."/>
            <person name="Strassmann J.E."/>
            <person name="Queller D.C."/>
            <person name="Kuspa A."/>
            <person name="Grigoriev I.V."/>
        </authorList>
    </citation>
    <scope>NUCLEOTIDE SEQUENCE [LARGE SCALE GENOMIC DNA]</scope>
    <source>
        <strain evidence="5">QSDP1</strain>
    </source>
</reference>
<sequence length="728" mass="84714">MEELELLRKKLYLIQKDKIDQKLSERNSIEIILKMIDLKMVDIIFSLDGKEYITPKQLEFEIKDEILRSGGRVVITDLQPLLNVDSSYIQDAIVQIKKKEGRSLQIYQGELLTKYYLDSVVQEIQEQLLEVGKLHINDLSNRFSLGVDLLTDIIQSRVGKSLNAVFDSQEVLYTQAHIDRHYHKVMGLFSSVTQPCIILQLIRKQPIQYQFNERLVVQQLQQLIDSKRIQGIIQGKGNNAEYIPNIFSSQRSKWIETFYNQNQFITFDSLLKFQINDPVSYLKNNFKNGIALSSTFINNSIIDKIDDSITDIIENSSWLEILPLVPSPLTNKDISLLISNCPNMKITNSFEEKAIVLNDNYIISKTFIDRCFSLLKNTIQEKIENYKEFLEEEKEKSATTTTSSNKASKKPNNKVKSRGKQQPPPDFDSNASSSDEENVKSNKKHKDDEEYEIIGLKQQKKASNKKLDHLQEITQLLKKWYGNMDKELIESLTQYLRPLVNKTWETMEKEAKDRIDNEAMKERKQQHKQLLTQFNSLYSNFLLFKKGLDTFDKDALEKSTISALLLQLPLQLSKSLEKLIQSLNKSSILDFIDSLEKATAQSQFKLKPLDKKLEKQLLIDHKNELQEQLFNNDENDIYNQFQMIVNLLYIQVKGQYVFSPPRQINSLIQAISKDESFDDQEISNNLNLLYQLIIKSFKPNSNQIEKDELHQNILNLINHFKNYLKNNL</sequence>
<name>F0ZSC5_DICPU</name>
<dbReference type="GO" id="GO:0061709">
    <property type="term" value="P:reticulophagy"/>
    <property type="evidence" value="ECO:0000318"/>
    <property type="project" value="GO_Central"/>
</dbReference>
<dbReference type="EMBL" id="GL871155">
    <property type="protein sequence ID" value="EGC33165.1"/>
    <property type="molecule type" value="Genomic_DNA"/>
</dbReference>
<feature type="compositionally biased region" description="Basic residues" evidence="1">
    <location>
        <begin position="407"/>
        <end position="419"/>
    </location>
</feature>
<dbReference type="RefSeq" id="XP_003290321.1">
    <property type="nucleotide sequence ID" value="XM_003290273.1"/>
</dbReference>
<feature type="domain" description="E3 UFM1-protein ligase 1-like N-terminal" evidence="2">
    <location>
        <begin position="3"/>
        <end position="282"/>
    </location>
</feature>
<dbReference type="STRING" id="5786.F0ZSC5"/>
<accession>F0ZSC5</accession>
<dbReference type="Pfam" id="PF09743">
    <property type="entry name" value="E3_UFM1_ligase"/>
    <property type="match status" value="1"/>
</dbReference>